<dbReference type="Pfam" id="PF09820">
    <property type="entry name" value="AAA-ATPase_like"/>
    <property type="match status" value="1"/>
</dbReference>
<dbReference type="InterPro" id="IPR027417">
    <property type="entry name" value="P-loop_NTPase"/>
</dbReference>
<proteinExistence type="predicted"/>
<evidence type="ECO:0000313" key="2">
    <source>
        <dbReference type="EMBL" id="RGX78347.1"/>
    </source>
</evidence>
<dbReference type="RefSeq" id="WP_117987623.1">
    <property type="nucleotide sequence ID" value="NZ_CABMFG010000017.1"/>
</dbReference>
<dbReference type="PANTHER" id="PTHR34825:SF1">
    <property type="entry name" value="AAA-ATPASE-LIKE DOMAIN-CONTAINING PROTEIN"/>
    <property type="match status" value="1"/>
</dbReference>
<evidence type="ECO:0000259" key="1">
    <source>
        <dbReference type="Pfam" id="PF09820"/>
    </source>
</evidence>
<dbReference type="OrthoDB" id="9776605at2"/>
<dbReference type="PANTHER" id="PTHR34825">
    <property type="entry name" value="CONSERVED PROTEIN, WITH A WEAK D-GALACTARATE DEHYDRATASE/ALTRONATE HYDROLASE DOMAIN"/>
    <property type="match status" value="1"/>
</dbReference>
<comment type="caution">
    <text evidence="2">The sequence shown here is derived from an EMBL/GenBank/DDBJ whole genome shotgun (WGS) entry which is preliminary data.</text>
</comment>
<accession>A0A413H4T9</accession>
<protein>
    <submittedName>
        <fullName evidence="2">AAA family ATPase</fullName>
    </submittedName>
</protein>
<dbReference type="InterPro" id="IPR018631">
    <property type="entry name" value="AAA-ATPase-like_dom"/>
</dbReference>
<evidence type="ECO:0000313" key="3">
    <source>
        <dbReference type="Proteomes" id="UP000286075"/>
    </source>
</evidence>
<feature type="domain" description="AAA-ATPase-like" evidence="1">
    <location>
        <begin position="8"/>
        <end position="204"/>
    </location>
</feature>
<gene>
    <name evidence="2" type="ORF">DXA68_11880</name>
</gene>
<dbReference type="Proteomes" id="UP000286075">
    <property type="component" value="Unassembled WGS sequence"/>
</dbReference>
<dbReference type="InterPro" id="IPR012547">
    <property type="entry name" value="PDDEXK_9"/>
</dbReference>
<name>A0A413H4T9_9BACE</name>
<reference evidence="2 3" key="1">
    <citation type="submission" date="2018-08" db="EMBL/GenBank/DDBJ databases">
        <title>A genome reference for cultivated species of the human gut microbiota.</title>
        <authorList>
            <person name="Zou Y."/>
            <person name="Xue W."/>
            <person name="Luo G."/>
        </authorList>
    </citation>
    <scope>NUCLEOTIDE SEQUENCE [LARGE SCALE GENOMIC DNA]</scope>
    <source>
        <strain evidence="2 3">OF03-9BH</strain>
    </source>
</reference>
<dbReference type="Pfam" id="PF08011">
    <property type="entry name" value="PDDEXK_9"/>
    <property type="match status" value="1"/>
</dbReference>
<organism evidence="2 3">
    <name type="scientific">Bacteroides stercorirosoris</name>
    <dbReference type="NCBI Taxonomy" id="871324"/>
    <lineage>
        <taxon>Bacteria</taxon>
        <taxon>Pseudomonadati</taxon>
        <taxon>Bacteroidota</taxon>
        <taxon>Bacteroidia</taxon>
        <taxon>Bacteroidales</taxon>
        <taxon>Bacteroidaceae</taxon>
        <taxon>Bacteroides</taxon>
    </lineage>
</organism>
<sequence>MEQMRKMPIGIQTFEEIRKENYLYVDKTAMVYQIVNSGKPYFLSRPRRFGKSLLLSTFEAYFQGRKDLFQGLAIEKLETKWEQYPVFHLDLNAEKYDCAESLNQMLSRNLTLWEEEWGSDVAEMTLSTRFSGVIRRASEQTGKQVVVLIDEYDKPLLQAILNEPLLDEYRSILKAFYGVLKSSDRYLRFVFLTGVTKFAQVSVFSDLNQLNDISMDKEYNALCGITKDELVKVFTLEIQRLSESEELTFEETLSRLERQYDGYHFCENTVIGLFNPFSLLNVFQKTKFGNYWFQTGTPTYLVSLLKQSDYDLRLLVNGVEVTASAFSEYRAEANNPLPMIYQSGYLTIKDYDKEFLLYTLAFPNDEVRYGFLNFLVPFYTKVTDDETGFHIAKFMRELRAHDVNAFMERLKVFFAGIPYDLSGNTERHYQAVFYIVFTLMGQFVDTEVRSSRGRADAVVKTKDTIFVFEFKLDGSAEDALKQIDEKDYLIPYRLDGRRLVKIGVNFSKETRNIERYLVEE</sequence>
<dbReference type="EMBL" id="QSCF01000017">
    <property type="protein sequence ID" value="RGX78347.1"/>
    <property type="molecule type" value="Genomic_DNA"/>
</dbReference>
<dbReference type="SUPFAM" id="SSF52540">
    <property type="entry name" value="P-loop containing nucleoside triphosphate hydrolases"/>
    <property type="match status" value="1"/>
</dbReference>
<dbReference type="AlphaFoldDB" id="A0A413H4T9"/>